<feature type="region of interest" description="Disordered" evidence="1">
    <location>
        <begin position="46"/>
        <end position="69"/>
    </location>
</feature>
<accession>A0A7J7EE45</accession>
<evidence type="ECO:0000313" key="2">
    <source>
        <dbReference type="EMBL" id="KAF5914055.1"/>
    </source>
</evidence>
<dbReference type="Proteomes" id="UP000551758">
    <property type="component" value="Unassembled WGS sequence"/>
</dbReference>
<proteinExistence type="predicted"/>
<reference evidence="2 3" key="1">
    <citation type="journal article" date="2020" name="Mol. Biol. Evol.">
        <title>Interspecific Gene Flow and the Evolution of Specialization in Black and White Rhinoceros.</title>
        <authorList>
            <person name="Moodley Y."/>
            <person name="Westbury M.V."/>
            <person name="Russo I.M."/>
            <person name="Gopalakrishnan S."/>
            <person name="Rakotoarivelo A."/>
            <person name="Olsen R.A."/>
            <person name="Prost S."/>
            <person name="Tunstall T."/>
            <person name="Ryder O.A."/>
            <person name="Dalen L."/>
            <person name="Bruford M.W."/>
        </authorList>
    </citation>
    <scope>NUCLEOTIDE SEQUENCE [LARGE SCALE GENOMIC DNA]</scope>
    <source>
        <strain evidence="2">SBR-YM</strain>
        <tissue evidence="2">Skin</tissue>
    </source>
</reference>
<evidence type="ECO:0000313" key="3">
    <source>
        <dbReference type="Proteomes" id="UP000551758"/>
    </source>
</evidence>
<dbReference type="AlphaFoldDB" id="A0A7J7EE45"/>
<gene>
    <name evidence="2" type="ORF">HPG69_010214</name>
</gene>
<feature type="region of interest" description="Disordered" evidence="1">
    <location>
        <begin position="102"/>
        <end position="124"/>
    </location>
</feature>
<feature type="compositionally biased region" description="Basic residues" evidence="1">
    <location>
        <begin position="102"/>
        <end position="113"/>
    </location>
</feature>
<feature type="region of interest" description="Disordered" evidence="1">
    <location>
        <begin position="1"/>
        <end position="28"/>
    </location>
</feature>
<evidence type="ECO:0000256" key="1">
    <source>
        <dbReference type="SAM" id="MobiDB-lite"/>
    </source>
</evidence>
<protein>
    <submittedName>
        <fullName evidence="2">Uncharacterized protein</fullName>
    </submittedName>
</protein>
<organism evidence="2 3">
    <name type="scientific">Diceros bicornis minor</name>
    <name type="common">South-central black rhinoceros</name>
    <dbReference type="NCBI Taxonomy" id="77932"/>
    <lineage>
        <taxon>Eukaryota</taxon>
        <taxon>Metazoa</taxon>
        <taxon>Chordata</taxon>
        <taxon>Craniata</taxon>
        <taxon>Vertebrata</taxon>
        <taxon>Euteleostomi</taxon>
        <taxon>Mammalia</taxon>
        <taxon>Eutheria</taxon>
        <taxon>Laurasiatheria</taxon>
        <taxon>Perissodactyla</taxon>
        <taxon>Rhinocerotidae</taxon>
        <taxon>Diceros</taxon>
    </lineage>
</organism>
<name>A0A7J7EE45_DICBM</name>
<comment type="caution">
    <text evidence="2">The sequence shown here is derived from an EMBL/GenBank/DDBJ whole genome shotgun (WGS) entry which is preliminary data.</text>
</comment>
<dbReference type="EMBL" id="JACDTQ010003506">
    <property type="protein sequence ID" value="KAF5914055.1"/>
    <property type="molecule type" value="Genomic_DNA"/>
</dbReference>
<sequence length="189" mass="20757">MTRTGGSRGRTRIGECSPGPGAITPNLPQATVPTLLHAETLWVPPQYSSPPVQGEVMEGADNQDEGEQGRPVRWNMYQSLETTVPRGLSLLKDILERTAMKKARKVKERRPKGSSHLGVGTTSPSTINAVAQKTLKPPDGKEIKAANPLAENSFLQRLNRMGLSKCRLTVSTIISLVIQQEEMNMKFQR</sequence>
<keyword evidence="3" id="KW-1185">Reference proteome</keyword>